<keyword evidence="2" id="KW-1185">Reference proteome</keyword>
<dbReference type="EMBL" id="CAJNJA010030165">
    <property type="protein sequence ID" value="CAE7639172.1"/>
    <property type="molecule type" value="Genomic_DNA"/>
</dbReference>
<dbReference type="SUPFAM" id="SSF52540">
    <property type="entry name" value="P-loop containing nucleoside triphosphate hydrolases"/>
    <property type="match status" value="1"/>
</dbReference>
<dbReference type="OrthoDB" id="446643at2759"/>
<comment type="caution">
    <text evidence="1">The sequence shown here is derived from an EMBL/GenBank/DDBJ whole genome shotgun (WGS) entry which is preliminary data.</text>
</comment>
<proteinExistence type="predicted"/>
<protein>
    <submittedName>
        <fullName evidence="1">Uncharacterized protein</fullName>
    </submittedName>
</protein>
<dbReference type="InterPro" id="IPR027417">
    <property type="entry name" value="P-loop_NTPase"/>
</dbReference>
<dbReference type="Proteomes" id="UP000601435">
    <property type="component" value="Unassembled WGS sequence"/>
</dbReference>
<dbReference type="AlphaFoldDB" id="A0A812VH58"/>
<evidence type="ECO:0000313" key="1">
    <source>
        <dbReference type="EMBL" id="CAE7639172.1"/>
    </source>
</evidence>
<name>A0A812VH58_9DINO</name>
<dbReference type="Gene3D" id="3.40.50.300">
    <property type="entry name" value="P-loop containing nucleotide triphosphate hydrolases"/>
    <property type="match status" value="1"/>
</dbReference>
<sequence>MGNSQTGNGGNFKEVRVVLAGMPAAGAKSLATRFTSNVWLERPAPGAGWEPLARPFERIQLLLLPVGSSQGLWEHITGADVLAFVVDADSFDEAPFGSSFNKAVSYLPEGAPVILLVNKVDADPEDDSKEARIAVASSPGADVQARCSAAAASCTVASTVRQCKAYLVSAKTGFGSEEAIRAMCGVRLIF</sequence>
<gene>
    <name evidence="1" type="ORF">SNEC2469_LOCUS18048</name>
</gene>
<accession>A0A812VH58</accession>
<reference evidence="1" key="1">
    <citation type="submission" date="2021-02" db="EMBL/GenBank/DDBJ databases">
        <authorList>
            <person name="Dougan E. K."/>
            <person name="Rhodes N."/>
            <person name="Thang M."/>
            <person name="Chan C."/>
        </authorList>
    </citation>
    <scope>NUCLEOTIDE SEQUENCE</scope>
</reference>
<organism evidence="1 2">
    <name type="scientific">Symbiodinium necroappetens</name>
    <dbReference type="NCBI Taxonomy" id="1628268"/>
    <lineage>
        <taxon>Eukaryota</taxon>
        <taxon>Sar</taxon>
        <taxon>Alveolata</taxon>
        <taxon>Dinophyceae</taxon>
        <taxon>Suessiales</taxon>
        <taxon>Symbiodiniaceae</taxon>
        <taxon>Symbiodinium</taxon>
    </lineage>
</organism>
<evidence type="ECO:0000313" key="2">
    <source>
        <dbReference type="Proteomes" id="UP000601435"/>
    </source>
</evidence>